<dbReference type="NCBIfam" id="TIGR00745">
    <property type="entry name" value="apbA_panE"/>
    <property type="match status" value="1"/>
</dbReference>
<evidence type="ECO:0000313" key="13">
    <source>
        <dbReference type="EMBL" id="GLS21575.1"/>
    </source>
</evidence>
<evidence type="ECO:0000259" key="11">
    <source>
        <dbReference type="Pfam" id="PF02558"/>
    </source>
</evidence>
<dbReference type="InterPro" id="IPR051402">
    <property type="entry name" value="KPR-Related"/>
</dbReference>
<dbReference type="SUPFAM" id="SSF48179">
    <property type="entry name" value="6-phosphogluconate dehydrogenase C-terminal domain-like"/>
    <property type="match status" value="1"/>
</dbReference>
<feature type="domain" description="Ketopantoate reductase C-terminal" evidence="12">
    <location>
        <begin position="176"/>
        <end position="299"/>
    </location>
</feature>
<dbReference type="InterPro" id="IPR013332">
    <property type="entry name" value="KPR_N"/>
</dbReference>
<keyword evidence="6 10" id="KW-0521">NADP</keyword>
<evidence type="ECO:0000256" key="10">
    <source>
        <dbReference type="RuleBase" id="RU362068"/>
    </source>
</evidence>
<dbReference type="InterPro" id="IPR008927">
    <property type="entry name" value="6-PGluconate_DH-like_C_sf"/>
</dbReference>
<dbReference type="InterPro" id="IPR013328">
    <property type="entry name" value="6PGD_dom2"/>
</dbReference>
<comment type="similarity">
    <text evidence="2 10">Belongs to the ketopantoate reductase family.</text>
</comment>
<comment type="catalytic activity">
    <reaction evidence="9 10">
        <text>(R)-pantoate + NADP(+) = 2-dehydropantoate + NADPH + H(+)</text>
        <dbReference type="Rhea" id="RHEA:16233"/>
        <dbReference type="ChEBI" id="CHEBI:11561"/>
        <dbReference type="ChEBI" id="CHEBI:15378"/>
        <dbReference type="ChEBI" id="CHEBI:15980"/>
        <dbReference type="ChEBI" id="CHEBI:57783"/>
        <dbReference type="ChEBI" id="CHEBI:58349"/>
        <dbReference type="EC" id="1.1.1.169"/>
    </reaction>
</comment>
<evidence type="ECO:0000256" key="1">
    <source>
        <dbReference type="ARBA" id="ARBA00004994"/>
    </source>
</evidence>
<evidence type="ECO:0000256" key="6">
    <source>
        <dbReference type="ARBA" id="ARBA00022857"/>
    </source>
</evidence>
<sequence length="310" mass="32666">MRIAMMGSGAIGGCIGARLAEARLDVSFIARGNHLKAMRENGLSPASPLGDFILLKVNASDSAEDIGPVDVVVFAVKTYDSGKAAASLGPLLKPSTRVVTLQNGIDSVETLGRHVPSEQVIGGVTYLSAFVARPGAIVHMGGLPQVLVGGHGDPLIRAFEQIAASAKGIGLRSIEDIDNVLWEKFVTLSAFSGGTALMRSGVGPIYADPEARTFIEQLRDEGMLVAAAADHPMPEGFVDRVRGRWEVLPPETKSSMANDLDRGKPIEVAWLSGRMHELGVRLGVPTPGHTAVYRALHLYALGSGKSLSLS</sequence>
<dbReference type="RefSeq" id="WP_284314586.1">
    <property type="nucleotide sequence ID" value="NZ_BSPC01000051.1"/>
</dbReference>
<dbReference type="EMBL" id="BSPC01000051">
    <property type="protein sequence ID" value="GLS21575.1"/>
    <property type="molecule type" value="Genomic_DNA"/>
</dbReference>
<gene>
    <name evidence="13" type="ORF">GCM10007874_45920</name>
</gene>
<dbReference type="InterPro" id="IPR013752">
    <property type="entry name" value="KPA_reductase"/>
</dbReference>
<evidence type="ECO:0000256" key="4">
    <source>
        <dbReference type="ARBA" id="ARBA00019465"/>
    </source>
</evidence>
<dbReference type="Proteomes" id="UP001156882">
    <property type="component" value="Unassembled WGS sequence"/>
</dbReference>
<proteinExistence type="inferred from homology"/>
<dbReference type="InterPro" id="IPR036291">
    <property type="entry name" value="NAD(P)-bd_dom_sf"/>
</dbReference>
<dbReference type="PANTHER" id="PTHR21708:SF26">
    <property type="entry name" value="2-DEHYDROPANTOATE 2-REDUCTASE"/>
    <property type="match status" value="1"/>
</dbReference>
<evidence type="ECO:0000256" key="8">
    <source>
        <dbReference type="ARBA" id="ARBA00032024"/>
    </source>
</evidence>
<dbReference type="Gene3D" id="3.40.50.720">
    <property type="entry name" value="NAD(P)-binding Rossmann-like Domain"/>
    <property type="match status" value="1"/>
</dbReference>
<comment type="caution">
    <text evidence="13">The sequence shown here is derived from an EMBL/GenBank/DDBJ whole genome shotgun (WGS) entry which is preliminary data.</text>
</comment>
<name>A0ABQ6CN65_9HYPH</name>
<accession>A0ABQ6CN65</accession>
<evidence type="ECO:0000313" key="14">
    <source>
        <dbReference type="Proteomes" id="UP001156882"/>
    </source>
</evidence>
<comment type="function">
    <text evidence="10">Catalyzes the NADPH-dependent reduction of ketopantoate into pantoic acid.</text>
</comment>
<dbReference type="InterPro" id="IPR003710">
    <property type="entry name" value="ApbA"/>
</dbReference>
<feature type="domain" description="Ketopantoate reductase N-terminal" evidence="11">
    <location>
        <begin position="3"/>
        <end position="146"/>
    </location>
</feature>
<keyword evidence="5 10" id="KW-0566">Pantothenate biosynthesis</keyword>
<dbReference type="SUPFAM" id="SSF51735">
    <property type="entry name" value="NAD(P)-binding Rossmann-fold domains"/>
    <property type="match status" value="1"/>
</dbReference>
<dbReference type="Pfam" id="PF02558">
    <property type="entry name" value="ApbA"/>
    <property type="match status" value="1"/>
</dbReference>
<evidence type="ECO:0000256" key="7">
    <source>
        <dbReference type="ARBA" id="ARBA00023002"/>
    </source>
</evidence>
<comment type="pathway">
    <text evidence="1 10">Cofactor biosynthesis; (R)-pantothenate biosynthesis; (R)-pantoate from 3-methyl-2-oxobutanoate: step 2/2.</text>
</comment>
<evidence type="ECO:0000256" key="5">
    <source>
        <dbReference type="ARBA" id="ARBA00022655"/>
    </source>
</evidence>
<dbReference type="PANTHER" id="PTHR21708">
    <property type="entry name" value="PROBABLE 2-DEHYDROPANTOATE 2-REDUCTASE"/>
    <property type="match status" value="1"/>
</dbReference>
<evidence type="ECO:0000259" key="12">
    <source>
        <dbReference type="Pfam" id="PF08546"/>
    </source>
</evidence>
<protein>
    <recommendedName>
        <fullName evidence="4 10">2-dehydropantoate 2-reductase</fullName>
        <ecNumber evidence="3 10">1.1.1.169</ecNumber>
    </recommendedName>
    <alternativeName>
        <fullName evidence="8 10">Ketopantoate reductase</fullName>
    </alternativeName>
</protein>
<dbReference type="Gene3D" id="1.10.1040.10">
    <property type="entry name" value="N-(1-d-carboxylethyl)-l-norvaline Dehydrogenase, domain 2"/>
    <property type="match status" value="1"/>
</dbReference>
<evidence type="ECO:0000256" key="9">
    <source>
        <dbReference type="ARBA" id="ARBA00048793"/>
    </source>
</evidence>
<organism evidence="13 14">
    <name type="scientific">Labrys miyagiensis</name>
    <dbReference type="NCBI Taxonomy" id="346912"/>
    <lineage>
        <taxon>Bacteria</taxon>
        <taxon>Pseudomonadati</taxon>
        <taxon>Pseudomonadota</taxon>
        <taxon>Alphaproteobacteria</taxon>
        <taxon>Hyphomicrobiales</taxon>
        <taxon>Xanthobacteraceae</taxon>
        <taxon>Labrys</taxon>
    </lineage>
</organism>
<evidence type="ECO:0000256" key="2">
    <source>
        <dbReference type="ARBA" id="ARBA00007870"/>
    </source>
</evidence>
<dbReference type="Pfam" id="PF08546">
    <property type="entry name" value="ApbA_C"/>
    <property type="match status" value="1"/>
</dbReference>
<dbReference type="EC" id="1.1.1.169" evidence="3 10"/>
<keyword evidence="14" id="KW-1185">Reference proteome</keyword>
<keyword evidence="7 10" id="KW-0560">Oxidoreductase</keyword>
<evidence type="ECO:0000256" key="3">
    <source>
        <dbReference type="ARBA" id="ARBA00013014"/>
    </source>
</evidence>
<reference evidence="14" key="1">
    <citation type="journal article" date="2019" name="Int. J. Syst. Evol. Microbiol.">
        <title>The Global Catalogue of Microorganisms (GCM) 10K type strain sequencing project: providing services to taxonomists for standard genome sequencing and annotation.</title>
        <authorList>
            <consortium name="The Broad Institute Genomics Platform"/>
            <consortium name="The Broad Institute Genome Sequencing Center for Infectious Disease"/>
            <person name="Wu L."/>
            <person name="Ma J."/>
        </authorList>
    </citation>
    <scope>NUCLEOTIDE SEQUENCE [LARGE SCALE GENOMIC DNA]</scope>
    <source>
        <strain evidence="14">NBRC 101365</strain>
    </source>
</reference>